<dbReference type="PANTHER" id="PTHR34069:SF2">
    <property type="entry name" value="BETA-KETOACYL-[ACYL-CARRIER-PROTEIN] SYNTHASE III"/>
    <property type="match status" value="1"/>
</dbReference>
<evidence type="ECO:0000256" key="1">
    <source>
        <dbReference type="ARBA" id="ARBA00022490"/>
    </source>
</evidence>
<dbReference type="STRING" id="1343740.M271_06525"/>
<keyword evidence="4" id="KW-1133">Transmembrane helix</keyword>
<evidence type="ECO:0000256" key="2">
    <source>
        <dbReference type="ARBA" id="ARBA00022679"/>
    </source>
</evidence>
<dbReference type="AlphaFoldDB" id="A0A0A0N8D2"/>
<dbReference type="Proteomes" id="UP000281594">
    <property type="component" value="Unassembled WGS sequence"/>
</dbReference>
<dbReference type="RefSeq" id="WP_020866331.1">
    <property type="nucleotide sequence ID" value="NC_022785.1"/>
</dbReference>
<dbReference type="EMBL" id="QYCY01000002">
    <property type="protein sequence ID" value="RLV74940.1"/>
    <property type="molecule type" value="Genomic_DNA"/>
</dbReference>
<gene>
    <name evidence="7" type="ORF">D3C57_136980</name>
</gene>
<feature type="domain" description="Beta-ketoacyl-[acyl-carrier-protein] synthase III N-terminal" evidence="6">
    <location>
        <begin position="31"/>
        <end position="102"/>
    </location>
</feature>
<dbReference type="eggNOG" id="COG0332">
    <property type="taxonomic scope" value="Bacteria"/>
</dbReference>
<dbReference type="GO" id="GO:0044550">
    <property type="term" value="P:secondary metabolite biosynthetic process"/>
    <property type="evidence" value="ECO:0007669"/>
    <property type="project" value="TreeGrafter"/>
</dbReference>
<organism evidence="7 8">
    <name type="scientific">Streptomyces rapamycinicus (strain ATCC 29253 / DSM 41530 / NRRL 5491 / AYB-994)</name>
    <name type="common">Streptomyces hygroscopicus (strain ATCC 29253)</name>
    <dbReference type="NCBI Taxonomy" id="1343740"/>
    <lineage>
        <taxon>Bacteria</taxon>
        <taxon>Bacillati</taxon>
        <taxon>Actinomycetota</taxon>
        <taxon>Actinomycetes</taxon>
        <taxon>Kitasatosporales</taxon>
        <taxon>Streptomycetaceae</taxon>
        <taxon>Streptomyces</taxon>
        <taxon>Streptomyces violaceusniger group</taxon>
    </lineage>
</organism>
<feature type="transmembrane region" description="Helical" evidence="4">
    <location>
        <begin position="36"/>
        <end position="66"/>
    </location>
</feature>
<keyword evidence="4" id="KW-0812">Transmembrane</keyword>
<dbReference type="Gene3D" id="3.40.47.10">
    <property type="match status" value="1"/>
</dbReference>
<keyword evidence="1" id="KW-0963">Cytoplasm</keyword>
<dbReference type="HOGENOM" id="CLU_039592_4_2_11"/>
<evidence type="ECO:0000256" key="3">
    <source>
        <dbReference type="ARBA" id="ARBA00023315"/>
    </source>
</evidence>
<sequence>MTEQPVRTSGGRPIGILGTGSYLPAETVSDAVCGGFVFALVTAAGLLSAGSGAAAAYALVIGADVYSRIIDRTDRRTAVLFGDGAGAVVLGPVRPGYGLSGSLLTSGGALHELIEVTAGGSRSPASEKTLADGGHFFRMRGRAVSEYVLAELGRAIGRLLAAHRTDPARVDHFIPHQGNGVLLAKALPDLGLPRARTHLTVAGHGNTSAASIPLALDDARRQGVFGDGESLLLTGFGGGMSLGAALLTWQDGHRGP</sequence>
<dbReference type="KEGG" id="src:M271_06525"/>
<dbReference type="PANTHER" id="PTHR34069">
    <property type="entry name" value="3-OXOACYL-[ACYL-CARRIER-PROTEIN] SYNTHASE 3"/>
    <property type="match status" value="1"/>
</dbReference>
<dbReference type="InterPro" id="IPR013751">
    <property type="entry name" value="ACP_syn_III_N"/>
</dbReference>
<evidence type="ECO:0000313" key="7">
    <source>
        <dbReference type="EMBL" id="RLV74940.1"/>
    </source>
</evidence>
<name>A0A0A0N8D2_STRRN</name>
<dbReference type="Pfam" id="PF08545">
    <property type="entry name" value="ACP_syn_III"/>
    <property type="match status" value="1"/>
</dbReference>
<reference evidence="7 8" key="1">
    <citation type="journal article" date="2018" name="J. Biol. Chem.">
        <title>Discovery of the actinoplanic acid pathway in Streptomyces rapamycinicus reveals a genetically conserved synergism with rapamycin.</title>
        <authorList>
            <person name="Mrak P."/>
            <person name="Krastel P."/>
            <person name="Pivk Lukancic P."/>
            <person name="Tao J."/>
            <person name="Pistorius D."/>
            <person name="Moore C.M."/>
        </authorList>
    </citation>
    <scope>NUCLEOTIDE SEQUENCE [LARGE SCALE GENOMIC DNA]</scope>
    <source>
        <strain evidence="7 8">NRRL 5491</strain>
    </source>
</reference>
<dbReference type="InterPro" id="IPR013747">
    <property type="entry name" value="ACP_syn_III_C"/>
</dbReference>
<dbReference type="SUPFAM" id="SSF53901">
    <property type="entry name" value="Thiolase-like"/>
    <property type="match status" value="1"/>
</dbReference>
<keyword evidence="3" id="KW-0012">Acyltransferase</keyword>
<evidence type="ECO:0000256" key="4">
    <source>
        <dbReference type="SAM" id="Phobius"/>
    </source>
</evidence>
<feature type="transmembrane region" description="Helical" evidence="4">
    <location>
        <begin position="230"/>
        <end position="249"/>
    </location>
</feature>
<dbReference type="GO" id="GO:0004315">
    <property type="term" value="F:3-oxoacyl-[acyl-carrier-protein] synthase activity"/>
    <property type="evidence" value="ECO:0007669"/>
    <property type="project" value="InterPro"/>
</dbReference>
<evidence type="ECO:0000259" key="6">
    <source>
        <dbReference type="Pfam" id="PF08545"/>
    </source>
</evidence>
<evidence type="ECO:0000259" key="5">
    <source>
        <dbReference type="Pfam" id="PF08541"/>
    </source>
</evidence>
<feature type="domain" description="Beta-ketoacyl-[acyl-carrier-protein] synthase III C-terminal" evidence="5">
    <location>
        <begin position="160"/>
        <end position="249"/>
    </location>
</feature>
<keyword evidence="2" id="KW-0808">Transferase</keyword>
<dbReference type="InterPro" id="IPR016039">
    <property type="entry name" value="Thiolase-like"/>
</dbReference>
<protein>
    <recommendedName>
        <fullName evidence="9">Beta-ketoacyl-[acyl-carrier-protein] synthase III C-terminal domain-containing protein</fullName>
    </recommendedName>
</protein>
<evidence type="ECO:0000313" key="8">
    <source>
        <dbReference type="Proteomes" id="UP000281594"/>
    </source>
</evidence>
<dbReference type="Pfam" id="PF08541">
    <property type="entry name" value="ACP_syn_III_C"/>
    <property type="match status" value="1"/>
</dbReference>
<keyword evidence="4" id="KW-0472">Membrane</keyword>
<evidence type="ECO:0008006" key="9">
    <source>
        <dbReference type="Google" id="ProtNLM"/>
    </source>
</evidence>
<accession>A0A0A0N8D2</accession>
<dbReference type="GO" id="GO:0006633">
    <property type="term" value="P:fatty acid biosynthetic process"/>
    <property type="evidence" value="ECO:0007669"/>
    <property type="project" value="InterPro"/>
</dbReference>
<proteinExistence type="predicted"/>
<comment type="caution">
    <text evidence="7">The sequence shown here is derived from an EMBL/GenBank/DDBJ whole genome shotgun (WGS) entry which is preliminary data.</text>
</comment>